<dbReference type="AlphaFoldDB" id="A0A6A6V6U1"/>
<sequence length="255" mass="29340">MSGPISAKEWLKWFDRYAAIIESINYDLNDVTLQQCEAKLGEGKNYPVVGNLDSPVITRLEHHKRWILLSEEIAPHKRRQREQEGKDEKEEAAIARIGEAATKARDPRERFRLEQQKAAMERERALRKQKATFKARERALEQQKADFMERERAKLEQQNPGKAALVAGERSKLKQREAALEEQIATLELERALEQPRRKATFVDQRIAPQSEEGAYIEYRKLGYDSKTAWSLAKQKGAQAAYGAPSSAQYRRSGF</sequence>
<name>A0A6A6V6U1_9PLEO</name>
<accession>A0A6A6V6U1</accession>
<evidence type="ECO:0000313" key="3">
    <source>
        <dbReference type="Proteomes" id="UP000799440"/>
    </source>
</evidence>
<gene>
    <name evidence="2" type="ORF">M011DRAFT_488550</name>
</gene>
<feature type="coiled-coil region" evidence="1">
    <location>
        <begin position="138"/>
        <end position="190"/>
    </location>
</feature>
<keyword evidence="3" id="KW-1185">Reference proteome</keyword>
<proteinExistence type="predicted"/>
<evidence type="ECO:0000256" key="1">
    <source>
        <dbReference type="SAM" id="Coils"/>
    </source>
</evidence>
<dbReference type="Proteomes" id="UP000799440">
    <property type="component" value="Unassembled WGS sequence"/>
</dbReference>
<organism evidence="2 3">
    <name type="scientific">Sporormia fimetaria CBS 119925</name>
    <dbReference type="NCBI Taxonomy" id="1340428"/>
    <lineage>
        <taxon>Eukaryota</taxon>
        <taxon>Fungi</taxon>
        <taxon>Dikarya</taxon>
        <taxon>Ascomycota</taxon>
        <taxon>Pezizomycotina</taxon>
        <taxon>Dothideomycetes</taxon>
        <taxon>Pleosporomycetidae</taxon>
        <taxon>Pleosporales</taxon>
        <taxon>Sporormiaceae</taxon>
        <taxon>Sporormia</taxon>
    </lineage>
</organism>
<evidence type="ECO:0000313" key="2">
    <source>
        <dbReference type="EMBL" id="KAF2745021.1"/>
    </source>
</evidence>
<protein>
    <submittedName>
        <fullName evidence="2">Uncharacterized protein</fullName>
    </submittedName>
</protein>
<reference evidence="2" key="1">
    <citation type="journal article" date="2020" name="Stud. Mycol.">
        <title>101 Dothideomycetes genomes: a test case for predicting lifestyles and emergence of pathogens.</title>
        <authorList>
            <person name="Haridas S."/>
            <person name="Albert R."/>
            <person name="Binder M."/>
            <person name="Bloem J."/>
            <person name="Labutti K."/>
            <person name="Salamov A."/>
            <person name="Andreopoulos B."/>
            <person name="Baker S."/>
            <person name="Barry K."/>
            <person name="Bills G."/>
            <person name="Bluhm B."/>
            <person name="Cannon C."/>
            <person name="Castanera R."/>
            <person name="Culley D."/>
            <person name="Daum C."/>
            <person name="Ezra D."/>
            <person name="Gonzalez J."/>
            <person name="Henrissat B."/>
            <person name="Kuo A."/>
            <person name="Liang C."/>
            <person name="Lipzen A."/>
            <person name="Lutzoni F."/>
            <person name="Magnuson J."/>
            <person name="Mondo S."/>
            <person name="Nolan M."/>
            <person name="Ohm R."/>
            <person name="Pangilinan J."/>
            <person name="Park H.-J."/>
            <person name="Ramirez L."/>
            <person name="Alfaro M."/>
            <person name="Sun H."/>
            <person name="Tritt A."/>
            <person name="Yoshinaga Y."/>
            <person name="Zwiers L.-H."/>
            <person name="Turgeon B."/>
            <person name="Goodwin S."/>
            <person name="Spatafora J."/>
            <person name="Crous P."/>
            <person name="Grigoriev I."/>
        </authorList>
    </citation>
    <scope>NUCLEOTIDE SEQUENCE</scope>
    <source>
        <strain evidence="2">CBS 119925</strain>
    </source>
</reference>
<keyword evidence="1" id="KW-0175">Coiled coil</keyword>
<dbReference type="EMBL" id="MU006585">
    <property type="protein sequence ID" value="KAF2745021.1"/>
    <property type="molecule type" value="Genomic_DNA"/>
</dbReference>